<gene>
    <name evidence="2" type="ORF">AAFF_G00229180</name>
</gene>
<accession>A0AAD7SVE3</accession>
<evidence type="ECO:0000313" key="2">
    <source>
        <dbReference type="EMBL" id="KAJ8409517.1"/>
    </source>
</evidence>
<dbReference type="Proteomes" id="UP001221898">
    <property type="component" value="Unassembled WGS sequence"/>
</dbReference>
<dbReference type="AlphaFoldDB" id="A0AAD7SVE3"/>
<feature type="region of interest" description="Disordered" evidence="1">
    <location>
        <begin position="1"/>
        <end position="48"/>
    </location>
</feature>
<proteinExistence type="predicted"/>
<sequence>MASVFTGRHRREAYRHPGEQAGAAGSPDSAGRGSTPDPGSQPGTQREITAEVMMSLCLDDRRAGPCCCEASRQRSVTVDVCRLSG</sequence>
<name>A0AAD7SVE3_9TELE</name>
<dbReference type="EMBL" id="JAINUG010000030">
    <property type="protein sequence ID" value="KAJ8409517.1"/>
    <property type="molecule type" value="Genomic_DNA"/>
</dbReference>
<comment type="caution">
    <text evidence="2">The sequence shown here is derived from an EMBL/GenBank/DDBJ whole genome shotgun (WGS) entry which is preliminary data.</text>
</comment>
<evidence type="ECO:0000313" key="3">
    <source>
        <dbReference type="Proteomes" id="UP001221898"/>
    </source>
</evidence>
<reference evidence="2" key="1">
    <citation type="journal article" date="2023" name="Science">
        <title>Genome structures resolve the early diversification of teleost fishes.</title>
        <authorList>
            <person name="Parey E."/>
            <person name="Louis A."/>
            <person name="Montfort J."/>
            <person name="Bouchez O."/>
            <person name="Roques C."/>
            <person name="Iampietro C."/>
            <person name="Lluch J."/>
            <person name="Castinel A."/>
            <person name="Donnadieu C."/>
            <person name="Desvignes T."/>
            <person name="Floi Bucao C."/>
            <person name="Jouanno E."/>
            <person name="Wen M."/>
            <person name="Mejri S."/>
            <person name="Dirks R."/>
            <person name="Jansen H."/>
            <person name="Henkel C."/>
            <person name="Chen W.J."/>
            <person name="Zahm M."/>
            <person name="Cabau C."/>
            <person name="Klopp C."/>
            <person name="Thompson A.W."/>
            <person name="Robinson-Rechavi M."/>
            <person name="Braasch I."/>
            <person name="Lecointre G."/>
            <person name="Bobe J."/>
            <person name="Postlethwait J.H."/>
            <person name="Berthelot C."/>
            <person name="Roest Crollius H."/>
            <person name="Guiguen Y."/>
        </authorList>
    </citation>
    <scope>NUCLEOTIDE SEQUENCE</scope>
    <source>
        <strain evidence="2">NC1722</strain>
    </source>
</reference>
<organism evidence="2 3">
    <name type="scientific">Aldrovandia affinis</name>
    <dbReference type="NCBI Taxonomy" id="143900"/>
    <lineage>
        <taxon>Eukaryota</taxon>
        <taxon>Metazoa</taxon>
        <taxon>Chordata</taxon>
        <taxon>Craniata</taxon>
        <taxon>Vertebrata</taxon>
        <taxon>Euteleostomi</taxon>
        <taxon>Actinopterygii</taxon>
        <taxon>Neopterygii</taxon>
        <taxon>Teleostei</taxon>
        <taxon>Notacanthiformes</taxon>
        <taxon>Halosauridae</taxon>
        <taxon>Aldrovandia</taxon>
    </lineage>
</organism>
<keyword evidence="3" id="KW-1185">Reference proteome</keyword>
<evidence type="ECO:0000256" key="1">
    <source>
        <dbReference type="SAM" id="MobiDB-lite"/>
    </source>
</evidence>
<protein>
    <submittedName>
        <fullName evidence="2">Uncharacterized protein</fullName>
    </submittedName>
</protein>
<feature type="compositionally biased region" description="Polar residues" evidence="1">
    <location>
        <begin position="37"/>
        <end position="47"/>
    </location>
</feature>